<dbReference type="SUPFAM" id="SSF51283">
    <property type="entry name" value="dUTPase-like"/>
    <property type="match status" value="2"/>
</dbReference>
<reference evidence="3 4" key="1">
    <citation type="submission" date="2020-03" db="EMBL/GenBank/DDBJ databases">
        <title>Genomic Encyclopedia of Type Strains, Phase IV (KMG-IV): sequencing the most valuable type-strain genomes for metagenomic binning, comparative biology and taxonomic classification.</title>
        <authorList>
            <person name="Goeker M."/>
        </authorList>
    </citation>
    <scope>NUCLEOTIDE SEQUENCE [LARGE SCALE GENOMIC DNA]</scope>
    <source>
        <strain evidence="3 4">DSM 19867</strain>
    </source>
</reference>
<feature type="domain" description="2'-deoxycytidine 5'-triphosphate deaminase N-terminal" evidence="1">
    <location>
        <begin position="15"/>
        <end position="177"/>
    </location>
</feature>
<proteinExistence type="predicted"/>
<accession>A0A846N0X9</accession>
<dbReference type="RefSeq" id="WP_167082964.1">
    <property type="nucleotide sequence ID" value="NZ_BAAADC010000001.1"/>
</dbReference>
<gene>
    <name evidence="3" type="ORF">FHS83_002138</name>
</gene>
<protein>
    <submittedName>
        <fullName evidence="3">dCTP deaminase</fullName>
        <ecNumber evidence="3">3.5.4.13</ecNumber>
    </submittedName>
</protein>
<dbReference type="NCBIfam" id="NF005734">
    <property type="entry name" value="PRK07559.1"/>
    <property type="match status" value="1"/>
</dbReference>
<dbReference type="EC" id="3.5.4.13" evidence="3"/>
<evidence type="ECO:0000313" key="3">
    <source>
        <dbReference type="EMBL" id="NIK88820.1"/>
    </source>
</evidence>
<feature type="domain" description="2'-deoxycytidine 5'-triphosphate deaminase C-terminal" evidence="2">
    <location>
        <begin position="183"/>
        <end position="374"/>
    </location>
</feature>
<dbReference type="InterPro" id="IPR036157">
    <property type="entry name" value="dUTPase-like_sf"/>
</dbReference>
<organism evidence="3 4">
    <name type="scientific">Rhizomicrobium palustre</name>
    <dbReference type="NCBI Taxonomy" id="189966"/>
    <lineage>
        <taxon>Bacteria</taxon>
        <taxon>Pseudomonadati</taxon>
        <taxon>Pseudomonadota</taxon>
        <taxon>Alphaproteobacteria</taxon>
        <taxon>Micropepsales</taxon>
        <taxon>Micropepsaceae</taxon>
        <taxon>Rhizomicrobium</taxon>
    </lineage>
</organism>
<dbReference type="Pfam" id="PF06559">
    <property type="entry name" value="DCD_N"/>
    <property type="match status" value="1"/>
</dbReference>
<sequence length="376" mass="41649">MTQDEASEDYGKNATGILPGHILTRLIGEGREVRIAEALAETQIQPASVDLRLGAMAYRVRASFLPGPHATVEEKLREVALHEISLEQGAVLETGCVYVIPLLESAEFSPRVSGLANPKSSTGRLDVFTRLITDRCTGFDRVETGYHGPLYAEVSPRTFPILVRKGSRLNQLRVRRGSPQFTDTQLRRLHAEIPLVEGEADIDNGLGLSVDLKGDFKGDGSRIVGWRAKRHTNIIDVDKRGILDPHEYWDAIEPAKSGNIVLDPDEFYILASREAVAIPPEYAAEMVPFNPLMGEFRVHYAGFFDPGFGYAHGHPPSARAVLEVRSREVPFILEHGQTIGRLVFERLTEVPSTAYGEGIGSNYQRQGLKLSKHFQD</sequence>
<evidence type="ECO:0000313" key="4">
    <source>
        <dbReference type="Proteomes" id="UP000570514"/>
    </source>
</evidence>
<dbReference type="InterPro" id="IPR010550">
    <property type="entry name" value="DCD_N"/>
</dbReference>
<dbReference type="AlphaFoldDB" id="A0A846N0X9"/>
<evidence type="ECO:0000259" key="2">
    <source>
        <dbReference type="Pfam" id="PF22569"/>
    </source>
</evidence>
<dbReference type="GO" id="GO:0009394">
    <property type="term" value="P:2'-deoxyribonucleotide metabolic process"/>
    <property type="evidence" value="ECO:0007669"/>
    <property type="project" value="InterPro"/>
</dbReference>
<dbReference type="Proteomes" id="UP000570514">
    <property type="component" value="Unassembled WGS sequence"/>
</dbReference>
<dbReference type="PANTHER" id="PTHR42680">
    <property type="entry name" value="DCTP DEAMINASE"/>
    <property type="match status" value="1"/>
</dbReference>
<dbReference type="EMBL" id="JAASRM010000001">
    <property type="protein sequence ID" value="NIK88820.1"/>
    <property type="molecule type" value="Genomic_DNA"/>
</dbReference>
<dbReference type="Pfam" id="PF22569">
    <property type="entry name" value="DCD_C"/>
    <property type="match status" value="1"/>
</dbReference>
<comment type="caution">
    <text evidence="3">The sequence shown here is derived from an EMBL/GenBank/DDBJ whole genome shotgun (WGS) entry which is preliminary data.</text>
</comment>
<dbReference type="PANTHER" id="PTHR42680:SF3">
    <property type="entry name" value="DCTP DEAMINASE"/>
    <property type="match status" value="1"/>
</dbReference>
<dbReference type="GO" id="GO:0008829">
    <property type="term" value="F:dCTP deaminase activity"/>
    <property type="evidence" value="ECO:0007669"/>
    <property type="project" value="UniProtKB-EC"/>
</dbReference>
<dbReference type="InterPro" id="IPR053811">
    <property type="entry name" value="DCD_C"/>
</dbReference>
<keyword evidence="3" id="KW-0378">Hydrolase</keyword>
<dbReference type="Gene3D" id="2.70.40.10">
    <property type="match status" value="2"/>
</dbReference>
<name>A0A846N0X9_9PROT</name>
<evidence type="ECO:0000259" key="1">
    <source>
        <dbReference type="Pfam" id="PF06559"/>
    </source>
</evidence>
<keyword evidence="4" id="KW-1185">Reference proteome</keyword>